<reference evidence="3" key="1">
    <citation type="submission" date="2023-07" db="EMBL/GenBank/DDBJ databases">
        <title>Sorghum-associated microbial communities from plants grown in Nebraska, USA.</title>
        <authorList>
            <person name="Schachtman D."/>
        </authorList>
    </citation>
    <scope>NUCLEOTIDE SEQUENCE</scope>
    <source>
        <strain evidence="3">DS3754</strain>
    </source>
</reference>
<gene>
    <name evidence="3" type="ORF">J2W31_003616</name>
</gene>
<dbReference type="InterPro" id="IPR029058">
    <property type="entry name" value="AB_hydrolase_fold"/>
</dbReference>
<sequence length="236" mass="25029">MIDAGSLLGGALTGRLAFRPGALPASDPLPPGRHGLAFPEGREAALVVPEGLPLDAPLPLLVMFHGAGGEANRVLPHFVAHARARRFLLLAPQSMYPTWDIVVGGHGPDLERLDGALLTVAGHFRIDPMRLAFAGFSDGGSYALSLGVTNGDVASHVIGLSAGFMNAFTQTGKPRVFLAHGRADSQLPIETSAHPHARRLLESGHDLTLQPFDGDHVIVPWVVARAVEFFMGRQEP</sequence>
<proteinExistence type="predicted"/>
<keyword evidence="2" id="KW-0378">Hydrolase</keyword>
<dbReference type="RefSeq" id="WP_307685572.1">
    <property type="nucleotide sequence ID" value="NZ_JAUSRD010000008.1"/>
</dbReference>
<evidence type="ECO:0000256" key="1">
    <source>
        <dbReference type="ARBA" id="ARBA00022729"/>
    </source>
</evidence>
<protein>
    <submittedName>
        <fullName evidence="3">Esterase</fullName>
    </submittedName>
</protein>
<dbReference type="Proteomes" id="UP001242045">
    <property type="component" value="Unassembled WGS sequence"/>
</dbReference>
<accession>A0AAW8D3C1</accession>
<organism evidence="3 4">
    <name type="scientific">Variovorax boronicumulans</name>
    <dbReference type="NCBI Taxonomy" id="436515"/>
    <lineage>
        <taxon>Bacteria</taxon>
        <taxon>Pseudomonadati</taxon>
        <taxon>Pseudomonadota</taxon>
        <taxon>Betaproteobacteria</taxon>
        <taxon>Burkholderiales</taxon>
        <taxon>Comamonadaceae</taxon>
        <taxon>Variovorax</taxon>
    </lineage>
</organism>
<evidence type="ECO:0000313" key="4">
    <source>
        <dbReference type="Proteomes" id="UP001242045"/>
    </source>
</evidence>
<dbReference type="AlphaFoldDB" id="A0AAW8D3C1"/>
<dbReference type="Gene3D" id="3.40.50.1820">
    <property type="entry name" value="alpha/beta hydrolase"/>
    <property type="match status" value="1"/>
</dbReference>
<dbReference type="InterPro" id="IPR050955">
    <property type="entry name" value="Plant_Biomass_Hydrol_Est"/>
</dbReference>
<dbReference type="SUPFAM" id="SSF53474">
    <property type="entry name" value="alpha/beta-Hydrolases"/>
    <property type="match status" value="1"/>
</dbReference>
<dbReference type="PANTHER" id="PTHR43037:SF5">
    <property type="entry name" value="FERULOYL ESTERASE"/>
    <property type="match status" value="1"/>
</dbReference>
<evidence type="ECO:0000256" key="2">
    <source>
        <dbReference type="ARBA" id="ARBA00022801"/>
    </source>
</evidence>
<evidence type="ECO:0000313" key="3">
    <source>
        <dbReference type="EMBL" id="MDP9894492.1"/>
    </source>
</evidence>
<dbReference type="EMBL" id="JAUSRD010000008">
    <property type="protein sequence ID" value="MDP9894492.1"/>
    <property type="molecule type" value="Genomic_DNA"/>
</dbReference>
<dbReference type="GO" id="GO:0016787">
    <property type="term" value="F:hydrolase activity"/>
    <property type="evidence" value="ECO:0007669"/>
    <property type="project" value="UniProtKB-KW"/>
</dbReference>
<name>A0AAW8D3C1_9BURK</name>
<dbReference type="PANTHER" id="PTHR43037">
    <property type="entry name" value="UNNAMED PRODUCT-RELATED"/>
    <property type="match status" value="1"/>
</dbReference>
<comment type="caution">
    <text evidence="3">The sequence shown here is derived from an EMBL/GenBank/DDBJ whole genome shotgun (WGS) entry which is preliminary data.</text>
</comment>
<keyword evidence="1" id="KW-0732">Signal</keyword>